<dbReference type="GO" id="GO:0005829">
    <property type="term" value="C:cytosol"/>
    <property type="evidence" value="ECO:0007669"/>
    <property type="project" value="TreeGrafter"/>
</dbReference>
<keyword evidence="3" id="KW-0677">Repeat</keyword>
<dbReference type="InterPro" id="IPR032675">
    <property type="entry name" value="LRR_dom_sf"/>
</dbReference>
<dbReference type="InterPro" id="IPR027038">
    <property type="entry name" value="RanGap"/>
</dbReference>
<dbReference type="Gene3D" id="3.80.10.10">
    <property type="entry name" value="Ribonuclease Inhibitor"/>
    <property type="match status" value="2"/>
</dbReference>
<gene>
    <name evidence="4" type="ORF">GCM10010305_36260</name>
</gene>
<dbReference type="EMBL" id="BMUL01000008">
    <property type="protein sequence ID" value="GHA89315.1"/>
    <property type="molecule type" value="Genomic_DNA"/>
</dbReference>
<evidence type="ECO:0000256" key="2">
    <source>
        <dbReference type="ARBA" id="ARBA00022614"/>
    </source>
</evidence>
<organism evidence="4 5">
    <name type="scientific">Streptomyces termitum</name>
    <dbReference type="NCBI Taxonomy" id="67368"/>
    <lineage>
        <taxon>Bacteria</taxon>
        <taxon>Bacillati</taxon>
        <taxon>Actinomycetota</taxon>
        <taxon>Actinomycetes</taxon>
        <taxon>Kitasatosporales</taxon>
        <taxon>Streptomycetaceae</taxon>
        <taxon>Streptomyces</taxon>
    </lineage>
</organism>
<dbReference type="PANTHER" id="PTHR24113">
    <property type="entry name" value="RAN GTPASE-ACTIVATING PROTEIN 1"/>
    <property type="match status" value="1"/>
</dbReference>
<reference evidence="4" key="1">
    <citation type="journal article" date="2014" name="Int. J. Syst. Evol. Microbiol.">
        <title>Complete genome sequence of Corynebacterium casei LMG S-19264T (=DSM 44701T), isolated from a smear-ripened cheese.</title>
        <authorList>
            <consortium name="US DOE Joint Genome Institute (JGI-PGF)"/>
            <person name="Walter F."/>
            <person name="Albersmeier A."/>
            <person name="Kalinowski J."/>
            <person name="Ruckert C."/>
        </authorList>
    </citation>
    <scope>NUCLEOTIDE SEQUENCE</scope>
    <source>
        <strain evidence="4">JCM 4518</strain>
    </source>
</reference>
<evidence type="ECO:0008006" key="6">
    <source>
        <dbReference type="Google" id="ProtNLM"/>
    </source>
</evidence>
<name>A0A918T3I7_9ACTN</name>
<comment type="caution">
    <text evidence="4">The sequence shown here is derived from an EMBL/GenBank/DDBJ whole genome shotgun (WGS) entry which is preliminary data.</text>
</comment>
<keyword evidence="5" id="KW-1185">Reference proteome</keyword>
<evidence type="ECO:0000313" key="4">
    <source>
        <dbReference type="EMBL" id="GHA89315.1"/>
    </source>
</evidence>
<reference evidence="4" key="2">
    <citation type="submission" date="2020-09" db="EMBL/GenBank/DDBJ databases">
        <authorList>
            <person name="Sun Q."/>
            <person name="Ohkuma M."/>
        </authorList>
    </citation>
    <scope>NUCLEOTIDE SEQUENCE</scope>
    <source>
        <strain evidence="4">JCM 4518</strain>
    </source>
</reference>
<dbReference type="Proteomes" id="UP000644020">
    <property type="component" value="Unassembled WGS sequence"/>
</dbReference>
<dbReference type="SUPFAM" id="SSF52047">
    <property type="entry name" value="RNI-like"/>
    <property type="match status" value="1"/>
</dbReference>
<dbReference type="GO" id="GO:0031267">
    <property type="term" value="F:small GTPase binding"/>
    <property type="evidence" value="ECO:0007669"/>
    <property type="project" value="TreeGrafter"/>
</dbReference>
<dbReference type="GO" id="GO:0005096">
    <property type="term" value="F:GTPase activator activity"/>
    <property type="evidence" value="ECO:0007669"/>
    <property type="project" value="UniProtKB-KW"/>
</dbReference>
<dbReference type="PANTHER" id="PTHR24113:SF12">
    <property type="entry name" value="RAN GTPASE-ACTIVATING PROTEIN 1"/>
    <property type="match status" value="1"/>
</dbReference>
<keyword evidence="2" id="KW-0433">Leucine-rich repeat</keyword>
<dbReference type="Pfam" id="PF13516">
    <property type="entry name" value="LRR_6"/>
    <property type="match status" value="2"/>
</dbReference>
<dbReference type="GO" id="GO:0048471">
    <property type="term" value="C:perinuclear region of cytoplasm"/>
    <property type="evidence" value="ECO:0007669"/>
    <property type="project" value="TreeGrafter"/>
</dbReference>
<dbReference type="InterPro" id="IPR001611">
    <property type="entry name" value="Leu-rich_rpt"/>
</dbReference>
<accession>A0A918T3I7</accession>
<dbReference type="AlphaFoldDB" id="A0A918T3I7"/>
<keyword evidence="1" id="KW-0343">GTPase activation</keyword>
<dbReference type="GO" id="GO:0006913">
    <property type="term" value="P:nucleocytoplasmic transport"/>
    <property type="evidence" value="ECO:0007669"/>
    <property type="project" value="TreeGrafter"/>
</dbReference>
<evidence type="ECO:0000256" key="3">
    <source>
        <dbReference type="ARBA" id="ARBA00022737"/>
    </source>
</evidence>
<sequence>MLMDQPTTPVRCPAIEHPDRPAADPALLAPLLDRLADPRPVTADETFPLGTLRTGGRVDLCKQGLGPAGAARLLPAAVASPHAAHLLLGTDSVGDDGARSVADALTAARDAGTAHGIRTLYLGCDRIGPDGATALAAALAEDTEVRALWLKRNPLAPAGARTLAALLRRNRALRTLDLVNTGIGPEGVRLLLDALLDRDAPLERLYLGGNGLTAADAPLLAALVRDAGVRELYLPANHLGDAGTAVLAAAADPARPVRLGLGGNGIGPAGARALADALGGIESLDLGRAMSERGLGAPANTTGDDGARSLAAALPGSPLRRLELRHTGLTGRGARTLLSALPDEHRLEHVGLGPGTPRRLKRSFAERLHPARPAHPDLRAIGSVYR</sequence>
<protein>
    <recommendedName>
        <fullName evidence="6">Gala protein</fullName>
    </recommendedName>
</protein>
<proteinExistence type="predicted"/>
<evidence type="ECO:0000313" key="5">
    <source>
        <dbReference type="Proteomes" id="UP000644020"/>
    </source>
</evidence>
<dbReference type="SMART" id="SM00368">
    <property type="entry name" value="LRR_RI"/>
    <property type="match status" value="7"/>
</dbReference>
<evidence type="ECO:0000256" key="1">
    <source>
        <dbReference type="ARBA" id="ARBA00022468"/>
    </source>
</evidence>